<dbReference type="Pfam" id="PF00691">
    <property type="entry name" value="OmpA"/>
    <property type="match status" value="1"/>
</dbReference>
<evidence type="ECO:0000256" key="1">
    <source>
        <dbReference type="PROSITE-ProRule" id="PRU00473"/>
    </source>
</evidence>
<sequence>MYHIKRWVILSILCIITLISCTPQNVKKPSEIPLRFHDAIPILTNNLLQQVINNQSFFGKLKMESQAILKNGQKKIVLEPFIDVNSGEVVQVSRDIERKIFAETNTKFGKKFAISRMTQKNVADADYSMYGIIRYDTSSSSERKKYYRVVSLVLDRKTKKVVARSTVWISDKKLDYTPIVESPMIIEDKRTERFVKMMKASVGEQVKQQDDYFNALMTEAETAYSKQNYEQALSVFTKIRQHKEGKKMMKTYARLYMTYINLGRWDEAEKAFGQLVSLGVEKRNLSAKFLFLVDTTNLDKKMQNQYNIWLRQIGKNFNNSGHCLHIVGHSSHSGGAEYNNKLSLRRAKRIRQLLQNNFFEIMQKSKAIGKGFRENIVGSGTDNAQDAIDRRVEFKVVECSEI</sequence>
<evidence type="ECO:0000259" key="2">
    <source>
        <dbReference type="PROSITE" id="PS51123"/>
    </source>
</evidence>
<keyword evidence="4" id="KW-1185">Reference proteome</keyword>
<proteinExistence type="predicted"/>
<comment type="caution">
    <text evidence="3">The sequence shown here is derived from an EMBL/GenBank/DDBJ whole genome shotgun (WGS) entry which is preliminary data.</text>
</comment>
<name>A0A0A6PL89_9GAMM</name>
<dbReference type="SUPFAM" id="SSF103088">
    <property type="entry name" value="OmpA-like"/>
    <property type="match status" value="1"/>
</dbReference>
<evidence type="ECO:0000313" key="3">
    <source>
        <dbReference type="EMBL" id="KHD05140.1"/>
    </source>
</evidence>
<organism evidence="3 4">
    <name type="scientific">Candidatus Thiomargarita nelsonii</name>
    <dbReference type="NCBI Taxonomy" id="1003181"/>
    <lineage>
        <taxon>Bacteria</taxon>
        <taxon>Pseudomonadati</taxon>
        <taxon>Pseudomonadota</taxon>
        <taxon>Gammaproteobacteria</taxon>
        <taxon>Thiotrichales</taxon>
        <taxon>Thiotrichaceae</taxon>
        <taxon>Thiomargarita</taxon>
    </lineage>
</organism>
<dbReference type="PROSITE" id="PS51123">
    <property type="entry name" value="OMPA_2"/>
    <property type="match status" value="1"/>
</dbReference>
<reference evidence="3 4" key="1">
    <citation type="journal article" date="2016" name="Front. Microbiol.">
        <title>Single-Cell (Meta-)Genomics of a Dimorphic Candidatus Thiomargarita nelsonii Reveals Genomic Plasticity.</title>
        <authorList>
            <person name="Flood B.E."/>
            <person name="Fliss P."/>
            <person name="Jones D.S."/>
            <person name="Dick G.J."/>
            <person name="Jain S."/>
            <person name="Kaster A.K."/>
            <person name="Winkel M."/>
            <person name="Mussmann M."/>
            <person name="Bailey J."/>
        </authorList>
    </citation>
    <scope>NUCLEOTIDE SEQUENCE [LARGE SCALE GENOMIC DNA]</scope>
    <source>
        <strain evidence="3">Hydrate Ridge</strain>
    </source>
</reference>
<feature type="domain" description="OmpA-like" evidence="2">
    <location>
        <begin position="278"/>
        <end position="400"/>
    </location>
</feature>
<keyword evidence="1" id="KW-0472">Membrane</keyword>
<dbReference type="SUPFAM" id="SSF48452">
    <property type="entry name" value="TPR-like"/>
    <property type="match status" value="1"/>
</dbReference>
<evidence type="ECO:0000313" key="4">
    <source>
        <dbReference type="Proteomes" id="UP000030428"/>
    </source>
</evidence>
<dbReference type="Gene3D" id="1.25.40.10">
    <property type="entry name" value="Tetratricopeptide repeat domain"/>
    <property type="match status" value="1"/>
</dbReference>
<dbReference type="AlphaFoldDB" id="A0A0A6PL89"/>
<dbReference type="InterPro" id="IPR036737">
    <property type="entry name" value="OmpA-like_sf"/>
</dbReference>
<gene>
    <name evidence="3" type="ORF">PN36_27445</name>
</gene>
<dbReference type="EMBL" id="JSZA02000169">
    <property type="protein sequence ID" value="KHD05140.1"/>
    <property type="molecule type" value="Genomic_DNA"/>
</dbReference>
<dbReference type="InterPro" id="IPR011990">
    <property type="entry name" value="TPR-like_helical_dom_sf"/>
</dbReference>
<protein>
    <recommendedName>
        <fullName evidence="2">OmpA-like domain-containing protein</fullName>
    </recommendedName>
</protein>
<dbReference type="InterPro" id="IPR006665">
    <property type="entry name" value="OmpA-like"/>
</dbReference>
<dbReference type="Gene3D" id="3.30.1330.60">
    <property type="entry name" value="OmpA-like domain"/>
    <property type="match status" value="1"/>
</dbReference>
<dbReference type="PROSITE" id="PS51257">
    <property type="entry name" value="PROKAR_LIPOPROTEIN"/>
    <property type="match status" value="1"/>
</dbReference>
<dbReference type="Proteomes" id="UP000030428">
    <property type="component" value="Unassembled WGS sequence"/>
</dbReference>
<accession>A0A0A6PL89</accession>
<dbReference type="GO" id="GO:0016020">
    <property type="term" value="C:membrane"/>
    <property type="evidence" value="ECO:0007669"/>
    <property type="project" value="UniProtKB-UniRule"/>
</dbReference>